<sequence length="93" mass="9798">MILFLVFLTGPAAAQTPTYSFTFQVGSANFGIVSFGDFSYIMYGWGSVSVNGPAGYAWALVIGAVVLALLLLAGTFDALRRTRRGPGSARNDA</sequence>
<feature type="transmembrane region" description="Helical" evidence="1">
    <location>
        <begin position="55"/>
        <end position="76"/>
    </location>
</feature>
<organism evidence="2 3">
    <name type="scientific">Haloferula helveola</name>
    <dbReference type="NCBI Taxonomy" id="490095"/>
    <lineage>
        <taxon>Bacteria</taxon>
        <taxon>Pseudomonadati</taxon>
        <taxon>Verrucomicrobiota</taxon>
        <taxon>Verrucomicrobiia</taxon>
        <taxon>Verrucomicrobiales</taxon>
        <taxon>Verrucomicrobiaceae</taxon>
        <taxon>Haloferula</taxon>
    </lineage>
</organism>
<dbReference type="RefSeq" id="WP_338688880.1">
    <property type="nucleotide sequence ID" value="NZ_AP024702.1"/>
</dbReference>
<proteinExistence type="predicted"/>
<keyword evidence="3" id="KW-1185">Reference proteome</keyword>
<evidence type="ECO:0000256" key="1">
    <source>
        <dbReference type="SAM" id="Phobius"/>
    </source>
</evidence>
<evidence type="ECO:0000313" key="3">
    <source>
        <dbReference type="Proteomes" id="UP001374893"/>
    </source>
</evidence>
<gene>
    <name evidence="2" type="ORF">HAHE_08500</name>
</gene>
<reference evidence="2 3" key="1">
    <citation type="submission" date="2021-06" db="EMBL/GenBank/DDBJ databases">
        <title>Complete genome of Haloferula helveola possessing various polysaccharide degrading enzymes.</title>
        <authorList>
            <person name="Takami H."/>
            <person name="Huang C."/>
            <person name="Hamasaki K."/>
        </authorList>
    </citation>
    <scope>NUCLEOTIDE SEQUENCE [LARGE SCALE GENOMIC DNA]</scope>
    <source>
        <strain evidence="2 3">CN-1</strain>
    </source>
</reference>
<keyword evidence="1" id="KW-1133">Transmembrane helix</keyword>
<dbReference type="Proteomes" id="UP001374893">
    <property type="component" value="Chromosome"/>
</dbReference>
<accession>A0ABM7RIT2</accession>
<dbReference type="EMBL" id="AP024702">
    <property type="protein sequence ID" value="BCX46942.1"/>
    <property type="molecule type" value="Genomic_DNA"/>
</dbReference>
<name>A0ABM7RIT2_9BACT</name>
<keyword evidence="1" id="KW-0472">Membrane</keyword>
<keyword evidence="1" id="KW-0812">Transmembrane</keyword>
<protein>
    <submittedName>
        <fullName evidence="2">Uncharacterized protein</fullName>
    </submittedName>
</protein>
<evidence type="ECO:0000313" key="2">
    <source>
        <dbReference type="EMBL" id="BCX46942.1"/>
    </source>
</evidence>